<proteinExistence type="inferred from homology"/>
<dbReference type="NCBIfam" id="TIGR00106">
    <property type="entry name" value="MTH1187 family thiamine-binding protein"/>
    <property type="match status" value="1"/>
</dbReference>
<accession>A0A133KDZ2</accession>
<dbReference type="RefSeq" id="WP_061087163.1">
    <property type="nucleotide sequence ID" value="NZ_KQ955913.1"/>
</dbReference>
<protein>
    <recommendedName>
        <fullName evidence="2">Thiamine-binding protein domain-containing protein</fullName>
    </recommendedName>
</protein>
<comment type="similarity">
    <text evidence="1">Belongs to the UPF0045 family.</text>
</comment>
<evidence type="ECO:0000259" key="2">
    <source>
        <dbReference type="Pfam" id="PF01910"/>
    </source>
</evidence>
<evidence type="ECO:0000313" key="4">
    <source>
        <dbReference type="Proteomes" id="UP000070376"/>
    </source>
</evidence>
<sequence>MAIADITIFPVGTDSTSISKYVAEIEKALGKEQGRVKIKLTPMSTLIEGDIHDLFEIIEKLHEIPFSHGIKRVETNIRIDDRRDKQLTMEGKLASVTEKLDQ</sequence>
<dbReference type="Proteomes" id="UP000070376">
    <property type="component" value="Unassembled WGS sequence"/>
</dbReference>
<name>A0A133KDZ2_HEYCO</name>
<dbReference type="Pfam" id="PF01910">
    <property type="entry name" value="Thiamine_BP"/>
    <property type="match status" value="1"/>
</dbReference>
<dbReference type="InterPro" id="IPR029756">
    <property type="entry name" value="MTH1187/YkoF-like"/>
</dbReference>
<dbReference type="GO" id="GO:0005829">
    <property type="term" value="C:cytosol"/>
    <property type="evidence" value="ECO:0007669"/>
    <property type="project" value="TreeGrafter"/>
</dbReference>
<dbReference type="EMBL" id="LRPN01000164">
    <property type="protein sequence ID" value="KWZ77801.1"/>
    <property type="molecule type" value="Genomic_DNA"/>
</dbReference>
<organism evidence="3 4">
    <name type="scientific">Heyndrickxia coagulans</name>
    <name type="common">Weizmannia coagulans</name>
    <dbReference type="NCBI Taxonomy" id="1398"/>
    <lineage>
        <taxon>Bacteria</taxon>
        <taxon>Bacillati</taxon>
        <taxon>Bacillota</taxon>
        <taxon>Bacilli</taxon>
        <taxon>Bacillales</taxon>
        <taxon>Bacillaceae</taxon>
        <taxon>Heyndrickxia</taxon>
    </lineage>
</organism>
<dbReference type="AlphaFoldDB" id="A0A133KDZ2"/>
<dbReference type="SUPFAM" id="SSF89957">
    <property type="entry name" value="MTH1187/YkoF-like"/>
    <property type="match status" value="1"/>
</dbReference>
<feature type="domain" description="Thiamine-binding protein" evidence="2">
    <location>
        <begin position="4"/>
        <end position="96"/>
    </location>
</feature>
<dbReference type="PANTHER" id="PTHR33777">
    <property type="entry name" value="UPF0045 PROTEIN ECM15"/>
    <property type="match status" value="1"/>
</dbReference>
<dbReference type="Gene3D" id="3.30.70.930">
    <property type="match status" value="1"/>
</dbReference>
<dbReference type="InterPro" id="IPR002767">
    <property type="entry name" value="Thiamine_BP"/>
</dbReference>
<dbReference type="PANTHER" id="PTHR33777:SF1">
    <property type="entry name" value="UPF0045 PROTEIN ECM15"/>
    <property type="match status" value="1"/>
</dbReference>
<evidence type="ECO:0000256" key="1">
    <source>
        <dbReference type="ARBA" id="ARBA00010272"/>
    </source>
</evidence>
<gene>
    <name evidence="3" type="ORF">HMPREF3213_03231</name>
</gene>
<evidence type="ECO:0000313" key="3">
    <source>
        <dbReference type="EMBL" id="KWZ77801.1"/>
    </source>
</evidence>
<reference evidence="4" key="1">
    <citation type="submission" date="2016-01" db="EMBL/GenBank/DDBJ databases">
        <authorList>
            <person name="Mitreva M."/>
            <person name="Pepin K.H."/>
            <person name="Mihindukulasuriya K.A."/>
            <person name="Fulton R."/>
            <person name="Fronick C."/>
            <person name="O'Laughlin M."/>
            <person name="Miner T."/>
            <person name="Herter B."/>
            <person name="Rosa B.A."/>
            <person name="Cordes M."/>
            <person name="Tomlinson C."/>
            <person name="Wollam A."/>
            <person name="Palsikar V.B."/>
            <person name="Mardis E.R."/>
            <person name="Wilson R.K."/>
        </authorList>
    </citation>
    <scope>NUCLEOTIDE SEQUENCE [LARGE SCALE GENOMIC DNA]</scope>
    <source>
        <strain evidence="4">GED7749B</strain>
    </source>
</reference>
<dbReference type="PATRIC" id="fig|1398.22.peg.3236"/>
<comment type="caution">
    <text evidence="3">The sequence shown here is derived from an EMBL/GenBank/DDBJ whole genome shotgun (WGS) entry which is preliminary data.</text>
</comment>
<dbReference type="InterPro" id="IPR051614">
    <property type="entry name" value="UPF0045_domain"/>
</dbReference>